<evidence type="ECO:0000256" key="1">
    <source>
        <dbReference type="SAM" id="Phobius"/>
    </source>
</evidence>
<accession>A0A7I8KFG3</accession>
<dbReference type="EMBL" id="LR746268">
    <property type="protein sequence ID" value="CAA7395705.1"/>
    <property type="molecule type" value="Genomic_DNA"/>
</dbReference>
<feature type="transmembrane region" description="Helical" evidence="1">
    <location>
        <begin position="146"/>
        <end position="164"/>
    </location>
</feature>
<keyword evidence="3" id="KW-1185">Reference proteome</keyword>
<organism evidence="2 3">
    <name type="scientific">Spirodela intermedia</name>
    <name type="common">Intermediate duckweed</name>
    <dbReference type="NCBI Taxonomy" id="51605"/>
    <lineage>
        <taxon>Eukaryota</taxon>
        <taxon>Viridiplantae</taxon>
        <taxon>Streptophyta</taxon>
        <taxon>Embryophyta</taxon>
        <taxon>Tracheophyta</taxon>
        <taxon>Spermatophyta</taxon>
        <taxon>Magnoliopsida</taxon>
        <taxon>Liliopsida</taxon>
        <taxon>Araceae</taxon>
        <taxon>Lemnoideae</taxon>
        <taxon>Spirodela</taxon>
    </lineage>
</organism>
<feature type="transmembrane region" description="Helical" evidence="1">
    <location>
        <begin position="212"/>
        <end position="233"/>
    </location>
</feature>
<evidence type="ECO:0000313" key="3">
    <source>
        <dbReference type="Proteomes" id="UP000663760"/>
    </source>
</evidence>
<feature type="transmembrane region" description="Helical" evidence="1">
    <location>
        <begin position="184"/>
        <end position="200"/>
    </location>
</feature>
<feature type="transmembrane region" description="Helical" evidence="1">
    <location>
        <begin position="253"/>
        <end position="278"/>
    </location>
</feature>
<name>A0A7I8KFG3_SPIIN</name>
<proteinExistence type="predicted"/>
<feature type="transmembrane region" description="Helical" evidence="1">
    <location>
        <begin position="335"/>
        <end position="354"/>
    </location>
</feature>
<reference evidence="2" key="1">
    <citation type="submission" date="2020-02" db="EMBL/GenBank/DDBJ databases">
        <authorList>
            <person name="Scholz U."/>
            <person name="Mascher M."/>
            <person name="Fiebig A."/>
        </authorList>
    </citation>
    <scope>NUCLEOTIDE SEQUENCE</scope>
</reference>
<keyword evidence="1" id="KW-0472">Membrane</keyword>
<dbReference type="OrthoDB" id="1925356at2759"/>
<sequence length="362" mass="39463">MAPGLLSSCCAGGGIGSSAVKSLVLPKAVCSSVRCHGGDGGRFSSGRHSTRSFIHRVDGRFCPSSALMMGEFPGRGGGTRIIVKPCNAQRKDDAPGRGIVEQEGDTLKITILQQAGLWTAEAAYILWLFLLPYAPGDPAWAISPATVSDLVGLSLNFFFILPIMNSAGIHVLEAPVLHPIAEGLFNFVIGWTFMFAPLLFSDCRRDRFKGSLDILWGFQMFLTNTFLIPYMAIRLNAANEVDSPKEPYKLVSSMTRAATAVAIVGGAVCLLSPLWAIFGRPDVDFGGLSDRLEFLGRYLGSERLAYAFIWDIILYSIFQPWLIGDNLENLKESSVGSVRILRFVPVLGLIAYLLSLRDDKEF</sequence>
<dbReference type="AlphaFoldDB" id="A0A7I8KFG3"/>
<keyword evidence="1" id="KW-0812">Transmembrane</keyword>
<dbReference type="Proteomes" id="UP000663760">
    <property type="component" value="Chromosome 5"/>
</dbReference>
<keyword evidence="1" id="KW-1133">Transmembrane helix</keyword>
<feature type="transmembrane region" description="Helical" evidence="1">
    <location>
        <begin position="115"/>
        <end position="134"/>
    </location>
</feature>
<dbReference type="PANTHER" id="PTHR36367">
    <property type="entry name" value="TRANSMEMBRANE PROTEIN"/>
    <property type="match status" value="1"/>
</dbReference>
<dbReference type="PANTHER" id="PTHR36367:SF2">
    <property type="entry name" value="TRANSMEMBRANE PROTEIN"/>
    <property type="match status" value="1"/>
</dbReference>
<protein>
    <submittedName>
        <fullName evidence="2">Uncharacterized protein</fullName>
    </submittedName>
</protein>
<feature type="transmembrane region" description="Helical" evidence="1">
    <location>
        <begin position="304"/>
        <end position="323"/>
    </location>
</feature>
<gene>
    <name evidence="2" type="ORF">SI8410_05006368</name>
</gene>
<evidence type="ECO:0000313" key="2">
    <source>
        <dbReference type="EMBL" id="CAA7395705.1"/>
    </source>
</evidence>